<proteinExistence type="predicted"/>
<accession>A0A6M1TQG8</accession>
<dbReference type="Proteomes" id="UP000474758">
    <property type="component" value="Unassembled WGS sequence"/>
</dbReference>
<dbReference type="AlphaFoldDB" id="A0A6M1TQG8"/>
<organism evidence="1 2">
    <name type="scientific">Paragemmobacter kunshanensis</name>
    <dbReference type="NCBI Taxonomy" id="2583234"/>
    <lineage>
        <taxon>Bacteria</taxon>
        <taxon>Pseudomonadati</taxon>
        <taxon>Pseudomonadota</taxon>
        <taxon>Alphaproteobacteria</taxon>
        <taxon>Rhodobacterales</taxon>
        <taxon>Paracoccaceae</taxon>
        <taxon>Paragemmobacter</taxon>
    </lineage>
</organism>
<protein>
    <submittedName>
        <fullName evidence="1">Uncharacterized protein</fullName>
    </submittedName>
</protein>
<keyword evidence="2" id="KW-1185">Reference proteome</keyword>
<gene>
    <name evidence="1" type="ORF">G5V65_00085</name>
</gene>
<name>A0A6M1TQG8_9RHOB</name>
<dbReference type="RefSeq" id="WP_165046388.1">
    <property type="nucleotide sequence ID" value="NZ_JAALFE010000001.1"/>
</dbReference>
<comment type="caution">
    <text evidence="1">The sequence shown here is derived from an EMBL/GenBank/DDBJ whole genome shotgun (WGS) entry which is preliminary data.</text>
</comment>
<reference evidence="1 2" key="1">
    <citation type="submission" date="2020-02" db="EMBL/GenBank/DDBJ databases">
        <title>Rhodobacter translucens sp. nov., a novel bacterium isolated from activated sludge.</title>
        <authorList>
            <person name="Liu J."/>
        </authorList>
    </citation>
    <scope>NUCLEOTIDE SEQUENCE [LARGE SCALE GENOMIC DNA]</scope>
    <source>
        <strain evidence="1 2">HX-7-19</strain>
    </source>
</reference>
<dbReference type="EMBL" id="JAALFE010000001">
    <property type="protein sequence ID" value="NGQ89276.1"/>
    <property type="molecule type" value="Genomic_DNA"/>
</dbReference>
<sequence>MTKVYAIGEEMQMIVDSPEILATYDQHARAARKATPGGVLLRPDLLGVWKRVAAIHDTTVEHVRELVEGRHG</sequence>
<evidence type="ECO:0000313" key="1">
    <source>
        <dbReference type="EMBL" id="NGQ89276.1"/>
    </source>
</evidence>
<evidence type="ECO:0000313" key="2">
    <source>
        <dbReference type="Proteomes" id="UP000474758"/>
    </source>
</evidence>